<evidence type="ECO:0000313" key="2">
    <source>
        <dbReference type="Proteomes" id="UP001306950"/>
    </source>
</evidence>
<name>A0ABU7VTC1_9BACL</name>
<keyword evidence="2" id="KW-1185">Reference proteome</keyword>
<protein>
    <recommendedName>
        <fullName evidence="3">Butirosin biosynthesis protein H N-terminal domain-containing protein</fullName>
    </recommendedName>
</protein>
<proteinExistence type="predicted"/>
<dbReference type="Proteomes" id="UP001306950">
    <property type="component" value="Unassembled WGS sequence"/>
</dbReference>
<sequence length="353" mass="41014">MNALPELRKECNFKLAFMECFTSCVMTYIRLIGRDHRILLLDYWNLDYEFRTLMSSKNARNFPLDYLYGIDLKFQSGDAASLTEELRKGSSVILLCMASRLEYFPQAYLTMESSGFQHSVLIHGLDPLRGYAVFDPMTDYAGYLAPEAVAHAGKTGRNDTLHYFTLVQKKVDSLPTNREILEFCAGRNLVFYRGEKPETVNKVQDETGSDARWKIWYEWFANRRGGSQSFKYFIADLKDAPNWPQAKRDAWIKRNSTTISSIRLLRQQIWETYRDFMSLDQADAEEGERQIGEISEKWRRLNYLLLKFKSAGDRDNAIELMENKIAELQQSEMAFLAWLKQKAGEGHGSQQNR</sequence>
<dbReference type="EMBL" id="JAZHPZ010000004">
    <property type="protein sequence ID" value="MEF2966122.1"/>
    <property type="molecule type" value="Genomic_DNA"/>
</dbReference>
<evidence type="ECO:0008006" key="3">
    <source>
        <dbReference type="Google" id="ProtNLM"/>
    </source>
</evidence>
<reference evidence="1 2" key="1">
    <citation type="submission" date="2024-02" db="EMBL/GenBank/DDBJ databases">
        <title>A nitrogen-fixing paenibacillus bacterium.</title>
        <authorList>
            <person name="Zhang W.L."/>
            <person name="Chen S.F."/>
        </authorList>
    </citation>
    <scope>NUCLEOTIDE SEQUENCE [LARGE SCALE GENOMIC DNA]</scope>
    <source>
        <strain evidence="1 2">M1</strain>
    </source>
</reference>
<accession>A0ABU7VTC1</accession>
<gene>
    <name evidence="1" type="ORF">V3851_09800</name>
</gene>
<comment type="caution">
    <text evidence="1">The sequence shown here is derived from an EMBL/GenBank/DDBJ whole genome shotgun (WGS) entry which is preliminary data.</text>
</comment>
<dbReference type="RefSeq" id="WP_331846357.1">
    <property type="nucleotide sequence ID" value="NZ_JAZHPZ010000004.1"/>
</dbReference>
<organism evidence="1 2">
    <name type="scientific">Paenibacillus haidiansis</name>
    <dbReference type="NCBI Taxonomy" id="1574488"/>
    <lineage>
        <taxon>Bacteria</taxon>
        <taxon>Bacillati</taxon>
        <taxon>Bacillota</taxon>
        <taxon>Bacilli</taxon>
        <taxon>Bacillales</taxon>
        <taxon>Paenibacillaceae</taxon>
        <taxon>Paenibacillus</taxon>
    </lineage>
</organism>
<evidence type="ECO:0000313" key="1">
    <source>
        <dbReference type="EMBL" id="MEF2966122.1"/>
    </source>
</evidence>